<organism evidence="2 3">
    <name type="scientific">Sessilibacter corallicola</name>
    <dbReference type="NCBI Taxonomy" id="2904075"/>
    <lineage>
        <taxon>Bacteria</taxon>
        <taxon>Pseudomonadati</taxon>
        <taxon>Pseudomonadota</taxon>
        <taxon>Gammaproteobacteria</taxon>
        <taxon>Cellvibrionales</taxon>
        <taxon>Cellvibrionaceae</taxon>
        <taxon>Sessilibacter</taxon>
    </lineage>
</organism>
<evidence type="ECO:0000313" key="2">
    <source>
        <dbReference type="EMBL" id="GAA6168786.1"/>
    </source>
</evidence>
<feature type="region of interest" description="Disordered" evidence="1">
    <location>
        <begin position="30"/>
        <end position="68"/>
    </location>
</feature>
<reference evidence="2 3" key="1">
    <citation type="submission" date="2024-04" db="EMBL/GenBank/DDBJ databases">
        <title>Draft genome sequence of Sessilibacter corallicola NBRC 116591.</title>
        <authorList>
            <person name="Miyakawa T."/>
            <person name="Kusuya Y."/>
            <person name="Miura T."/>
        </authorList>
    </citation>
    <scope>NUCLEOTIDE SEQUENCE [LARGE SCALE GENOMIC DNA]</scope>
    <source>
        <strain evidence="2 3">KU-00831-HH</strain>
    </source>
</reference>
<keyword evidence="3" id="KW-1185">Reference proteome</keyword>
<dbReference type="EMBL" id="BAABWN010000008">
    <property type="protein sequence ID" value="GAA6168786.1"/>
    <property type="molecule type" value="Genomic_DNA"/>
</dbReference>
<accession>A0ABQ0AAV7</accession>
<dbReference type="Proteomes" id="UP001465153">
    <property type="component" value="Unassembled WGS sequence"/>
</dbReference>
<evidence type="ECO:0000256" key="1">
    <source>
        <dbReference type="SAM" id="MobiDB-lite"/>
    </source>
</evidence>
<proteinExistence type="predicted"/>
<protein>
    <recommendedName>
        <fullName evidence="4">PepSY domain-containing protein</fullName>
    </recommendedName>
</protein>
<evidence type="ECO:0000313" key="3">
    <source>
        <dbReference type="Proteomes" id="UP001465153"/>
    </source>
</evidence>
<evidence type="ECO:0008006" key="4">
    <source>
        <dbReference type="Google" id="ProtNLM"/>
    </source>
</evidence>
<gene>
    <name evidence="2" type="ORF">NBRC116591_25970</name>
</gene>
<name>A0ABQ0AAV7_9GAMM</name>
<comment type="caution">
    <text evidence="2">The sequence shown here is derived from an EMBL/GenBank/DDBJ whole genome shotgun (WGS) entry which is preliminary data.</text>
</comment>
<sequence>MLVVTVILLTTHIGATANPLPRPFPFEIAAAKDDKGPSFPRPGFENSNQKDNRKSLHSGAGAQRGIDSREAARIAKKHIGGKVLKVRPSSNGHRVKILLPSGKVTYINVSPDGKIQ</sequence>